<protein>
    <submittedName>
        <fullName evidence="2">Uncharacterized protein</fullName>
    </submittedName>
</protein>
<gene>
    <name evidence="2" type="ORF">KTT_37820</name>
</gene>
<feature type="region of interest" description="Disordered" evidence="1">
    <location>
        <begin position="260"/>
        <end position="285"/>
    </location>
</feature>
<feature type="compositionally biased region" description="Polar residues" evidence="1">
    <location>
        <begin position="346"/>
        <end position="355"/>
    </location>
</feature>
<feature type="region of interest" description="Disordered" evidence="1">
    <location>
        <begin position="131"/>
        <end position="192"/>
    </location>
</feature>
<evidence type="ECO:0000313" key="2">
    <source>
        <dbReference type="EMBL" id="GCE13923.1"/>
    </source>
</evidence>
<dbReference type="AlphaFoldDB" id="A0A402A452"/>
<dbReference type="EMBL" id="BIFR01000001">
    <property type="protein sequence ID" value="GCE13923.1"/>
    <property type="molecule type" value="Genomic_DNA"/>
</dbReference>
<dbReference type="Proteomes" id="UP000287352">
    <property type="component" value="Unassembled WGS sequence"/>
</dbReference>
<feature type="compositionally biased region" description="Polar residues" evidence="1">
    <location>
        <begin position="525"/>
        <end position="535"/>
    </location>
</feature>
<feature type="region of interest" description="Disordered" evidence="1">
    <location>
        <begin position="208"/>
        <end position="237"/>
    </location>
</feature>
<comment type="caution">
    <text evidence="2">The sequence shown here is derived from an EMBL/GenBank/DDBJ whole genome shotgun (WGS) entry which is preliminary data.</text>
</comment>
<evidence type="ECO:0000256" key="1">
    <source>
        <dbReference type="SAM" id="MobiDB-lite"/>
    </source>
</evidence>
<name>A0A402A452_9CHLR</name>
<feature type="compositionally biased region" description="Polar residues" evidence="1">
    <location>
        <begin position="462"/>
        <end position="471"/>
    </location>
</feature>
<proteinExistence type="predicted"/>
<dbReference type="RefSeq" id="WP_245994152.1">
    <property type="nucleotide sequence ID" value="NZ_BIFR01000001.1"/>
</dbReference>
<keyword evidence="3" id="KW-1185">Reference proteome</keyword>
<sequence length="731" mass="79040">MNISTGGPHILLFERDQQLAALLISELQLAGYECHTARTAVEVFDAIARYSVQLVLVNLAQAATARREFWVALDGQRRDRKVQVFTFRCTNLAGYGPRDLDDHAQNTVADMEIDGMLGLMSLVDAVRARVPGTSSASGPLETISTMPRMQKMPTTSGPLPGVNLPPSSSSPRSQSPSSITPLGSSPANMLNSNTGYRTAVTAEGRMNTAPMPALPVNNQTTAFPPSFSPAAPPQEAQPTYTDKIRAVLYPNQRAWSNQTSATSFTHTQPEPASPPAAPIASQPASENTVLHRLAAGQINGDGSESSLAKLSRMAQGYHSNTLEPSTEAVAQNQVEPPQMRAPQAHYRSQPQTYQPAETPLKRSGNSGTNYQLSDEYHRPGVSQGGHAVQGGPAEINIPPAPIARVLPEHERQQAAPPAPVSYIVPTSAPLPRPVPANETISEQPLRASPIQGLPNERGGNAVSGTNLPNSESPRRPDVLTRTNYGQSTGQQPSAAMPPLASIATPPPVQGPAAQQNAQATPQPRTMPSSEAQSNTRRQEELRKETIQQQAQSGNGESGKEKSSYNWQDEIRLTRKQEEMLEGQMGANHALLLDIVQSFPAIADLPKQQEVQPQVLNGRATRSLGNVLLDGHLVPQDRLEVAQNIQRMLRGVDLNYQLGEILLMFKLLTPDQLLAASLVSFGLITTNQVSALGRIRQELHAIGLEYDLENLLILFRILTPEQLREVRASIQN</sequence>
<feature type="compositionally biased region" description="Polar residues" evidence="1">
    <location>
        <begin position="132"/>
        <end position="157"/>
    </location>
</feature>
<feature type="compositionally biased region" description="Low complexity" evidence="1">
    <location>
        <begin position="510"/>
        <end position="523"/>
    </location>
</feature>
<feature type="region of interest" description="Disordered" evidence="1">
    <location>
        <begin position="443"/>
        <end position="565"/>
    </location>
</feature>
<organism evidence="2 3">
    <name type="scientific">Tengunoibacter tsumagoiensis</name>
    <dbReference type="NCBI Taxonomy" id="2014871"/>
    <lineage>
        <taxon>Bacteria</taxon>
        <taxon>Bacillati</taxon>
        <taxon>Chloroflexota</taxon>
        <taxon>Ktedonobacteria</taxon>
        <taxon>Ktedonobacterales</taxon>
        <taxon>Dictyobacteraceae</taxon>
        <taxon>Tengunoibacter</taxon>
    </lineage>
</organism>
<evidence type="ECO:0000313" key="3">
    <source>
        <dbReference type="Proteomes" id="UP000287352"/>
    </source>
</evidence>
<feature type="compositionally biased region" description="Polar residues" evidence="1">
    <location>
        <begin position="179"/>
        <end position="192"/>
    </location>
</feature>
<feature type="compositionally biased region" description="Polar residues" evidence="1">
    <location>
        <begin position="363"/>
        <end position="372"/>
    </location>
</feature>
<feature type="compositionally biased region" description="Low complexity" evidence="1">
    <location>
        <begin position="165"/>
        <end position="178"/>
    </location>
</feature>
<feature type="compositionally biased region" description="Basic and acidic residues" evidence="1">
    <location>
        <begin position="536"/>
        <end position="545"/>
    </location>
</feature>
<reference evidence="3" key="1">
    <citation type="submission" date="2018-12" db="EMBL/GenBank/DDBJ databases">
        <title>Tengunoibacter tsumagoiensis gen. nov., sp. nov., Dictyobacter kobayashii sp. nov., D. alpinus sp. nov., and D. joshuensis sp. nov. and description of Dictyobacteraceae fam. nov. within the order Ktedonobacterales isolated from Tengu-no-mugimeshi.</title>
        <authorList>
            <person name="Wang C.M."/>
            <person name="Zheng Y."/>
            <person name="Sakai Y."/>
            <person name="Toyoda A."/>
            <person name="Minakuchi Y."/>
            <person name="Abe K."/>
            <person name="Yokota A."/>
            <person name="Yabe S."/>
        </authorList>
    </citation>
    <scope>NUCLEOTIDE SEQUENCE [LARGE SCALE GENOMIC DNA]</scope>
    <source>
        <strain evidence="3">Uno3</strain>
    </source>
</reference>
<feature type="region of interest" description="Disordered" evidence="1">
    <location>
        <begin position="336"/>
        <end position="396"/>
    </location>
</feature>
<feature type="compositionally biased region" description="Polar residues" evidence="1">
    <location>
        <begin position="480"/>
        <end position="493"/>
    </location>
</feature>
<accession>A0A402A452</accession>